<dbReference type="RefSeq" id="WP_155612528.1">
    <property type="nucleotide sequence ID" value="NZ_WNZW01000010.1"/>
</dbReference>
<dbReference type="GO" id="GO:0005829">
    <property type="term" value="C:cytosol"/>
    <property type="evidence" value="ECO:0007669"/>
    <property type="project" value="UniProtKB-SubCell"/>
</dbReference>
<keyword evidence="4" id="KW-1005">Bacterial flagellum biogenesis</keyword>
<dbReference type="InterPro" id="IPR003713">
    <property type="entry name" value="FliS"/>
</dbReference>
<sequence length="130" mass="15280">MHNAQQMQYLKVQVETASPGELTLLLYQEIVKSILKAKQLYNQGQYEDMNIVLHKVRSIFNELIITLDLKYEISQNLKDLYLFYNNHLAQFMINKNVELLDDTLEFARDMVDTWKQALNIVKTGRLGINE</sequence>
<dbReference type="Proteomes" id="UP000447876">
    <property type="component" value="Unassembled WGS sequence"/>
</dbReference>
<evidence type="ECO:0000313" key="7">
    <source>
        <dbReference type="Proteomes" id="UP000447876"/>
    </source>
</evidence>
<dbReference type="GO" id="GO:0044780">
    <property type="term" value="P:bacterial-type flagellum assembly"/>
    <property type="evidence" value="ECO:0007669"/>
    <property type="project" value="InterPro"/>
</dbReference>
<accession>A0A7X2Z443</accession>
<keyword evidence="6" id="KW-0966">Cell projection</keyword>
<dbReference type="GO" id="GO:0071973">
    <property type="term" value="P:bacterial-type flagellum-dependent cell motility"/>
    <property type="evidence" value="ECO:0007669"/>
    <property type="project" value="TreeGrafter"/>
</dbReference>
<evidence type="ECO:0000256" key="1">
    <source>
        <dbReference type="ARBA" id="ARBA00004514"/>
    </source>
</evidence>
<proteinExistence type="inferred from homology"/>
<comment type="caution">
    <text evidence="6">The sequence shown here is derived from an EMBL/GenBank/DDBJ whole genome shotgun (WGS) entry which is preliminary data.</text>
</comment>
<comment type="subcellular location">
    <subcellularLocation>
        <location evidence="1">Cytoplasm</location>
        <location evidence="1">Cytosol</location>
    </subcellularLocation>
</comment>
<dbReference type="Gene3D" id="1.20.120.340">
    <property type="entry name" value="Flagellar protein FliS"/>
    <property type="match status" value="1"/>
</dbReference>
<dbReference type="OrthoDB" id="1524959at2"/>
<keyword evidence="3" id="KW-0963">Cytoplasm</keyword>
<dbReference type="EMBL" id="WNZW01000010">
    <property type="protein sequence ID" value="MUG47150.1"/>
    <property type="molecule type" value="Genomic_DNA"/>
</dbReference>
<name>A0A7X2Z443_9BACL</name>
<dbReference type="CDD" id="cd16098">
    <property type="entry name" value="FliS"/>
    <property type="match status" value="1"/>
</dbReference>
<comment type="similarity">
    <text evidence="2">Belongs to the FliS family.</text>
</comment>
<gene>
    <name evidence="6" type="primary">fliS</name>
    <name evidence="6" type="ORF">GNP95_19470</name>
</gene>
<organism evidence="6 7">
    <name type="scientific">Paenibacillus woosongensis</name>
    <dbReference type="NCBI Taxonomy" id="307580"/>
    <lineage>
        <taxon>Bacteria</taxon>
        <taxon>Bacillati</taxon>
        <taxon>Bacillota</taxon>
        <taxon>Bacilli</taxon>
        <taxon>Bacillales</taxon>
        <taxon>Paenibacillaceae</taxon>
        <taxon>Paenibacillus</taxon>
    </lineage>
</organism>
<dbReference type="PANTHER" id="PTHR34773">
    <property type="entry name" value="FLAGELLAR SECRETION CHAPERONE FLIS"/>
    <property type="match status" value="1"/>
</dbReference>
<evidence type="ECO:0000256" key="5">
    <source>
        <dbReference type="ARBA" id="ARBA00023186"/>
    </source>
</evidence>
<reference evidence="6 7" key="1">
    <citation type="submission" date="2019-11" db="EMBL/GenBank/DDBJ databases">
        <title>Draft genome sequences of five Paenibacillus species of dairy origin.</title>
        <authorList>
            <person name="Olajide A.M."/>
            <person name="Chen S."/>
            <person name="Lapointe G."/>
        </authorList>
    </citation>
    <scope>NUCLEOTIDE SEQUENCE [LARGE SCALE GENOMIC DNA]</scope>
    <source>
        <strain evidence="6 7">12CR55</strain>
    </source>
</reference>
<dbReference type="InterPro" id="IPR036584">
    <property type="entry name" value="FliS_sf"/>
</dbReference>
<keyword evidence="6" id="KW-0282">Flagellum</keyword>
<evidence type="ECO:0000256" key="2">
    <source>
        <dbReference type="ARBA" id="ARBA00008787"/>
    </source>
</evidence>
<dbReference type="SUPFAM" id="SSF101116">
    <property type="entry name" value="Flagellar export chaperone FliS"/>
    <property type="match status" value="1"/>
</dbReference>
<dbReference type="PANTHER" id="PTHR34773:SF1">
    <property type="entry name" value="FLAGELLAR SECRETION CHAPERONE FLIS"/>
    <property type="match status" value="1"/>
</dbReference>
<keyword evidence="5" id="KW-0143">Chaperone</keyword>
<evidence type="ECO:0000313" key="6">
    <source>
        <dbReference type="EMBL" id="MUG47150.1"/>
    </source>
</evidence>
<dbReference type="AlphaFoldDB" id="A0A7X2Z443"/>
<evidence type="ECO:0000256" key="4">
    <source>
        <dbReference type="ARBA" id="ARBA00022795"/>
    </source>
</evidence>
<protein>
    <submittedName>
        <fullName evidence="6">Flagellar export chaperone FliS</fullName>
    </submittedName>
</protein>
<dbReference type="Pfam" id="PF02561">
    <property type="entry name" value="FliS"/>
    <property type="match status" value="1"/>
</dbReference>
<evidence type="ECO:0000256" key="3">
    <source>
        <dbReference type="ARBA" id="ARBA00022490"/>
    </source>
</evidence>
<keyword evidence="6" id="KW-0969">Cilium</keyword>
<dbReference type="NCBIfam" id="TIGR00208">
    <property type="entry name" value="fliS"/>
    <property type="match status" value="1"/>
</dbReference>